<evidence type="ECO:0000313" key="8">
    <source>
        <dbReference type="EMBL" id="TFK31770.1"/>
    </source>
</evidence>
<dbReference type="CDD" id="cd08233">
    <property type="entry name" value="butanediol_DH_like"/>
    <property type="match status" value="1"/>
</dbReference>
<dbReference type="PANTHER" id="PTHR43161:SF23">
    <property type="entry name" value="(R,R)-BUTANEDIOL DEHYDROGENASE-RELATED"/>
    <property type="match status" value="1"/>
</dbReference>
<gene>
    <name evidence="8" type="ORF">BDQ12DRAFT_716783</name>
</gene>
<dbReference type="SMART" id="SM00829">
    <property type="entry name" value="PKS_ER"/>
    <property type="match status" value="1"/>
</dbReference>
<evidence type="ECO:0000256" key="6">
    <source>
        <dbReference type="RuleBase" id="RU361277"/>
    </source>
</evidence>
<name>A0A5C3LG72_9AGAR</name>
<proteinExistence type="inferred from homology"/>
<dbReference type="InterPro" id="IPR011032">
    <property type="entry name" value="GroES-like_sf"/>
</dbReference>
<dbReference type="OrthoDB" id="3941538at2759"/>
<dbReference type="Gene3D" id="3.40.50.720">
    <property type="entry name" value="NAD(P)-binding Rossmann-like Domain"/>
    <property type="match status" value="1"/>
</dbReference>
<keyword evidence="9" id="KW-1185">Reference proteome</keyword>
<dbReference type="Proteomes" id="UP000308652">
    <property type="component" value="Unassembled WGS sequence"/>
</dbReference>
<dbReference type="EMBL" id="ML213709">
    <property type="protein sequence ID" value="TFK31770.1"/>
    <property type="molecule type" value="Genomic_DNA"/>
</dbReference>
<evidence type="ECO:0000256" key="3">
    <source>
        <dbReference type="ARBA" id="ARBA00022723"/>
    </source>
</evidence>
<dbReference type="SUPFAM" id="SSF50129">
    <property type="entry name" value="GroES-like"/>
    <property type="match status" value="1"/>
</dbReference>
<accession>A0A5C3LG72</accession>
<dbReference type="GO" id="GO:0008270">
    <property type="term" value="F:zinc ion binding"/>
    <property type="evidence" value="ECO:0007669"/>
    <property type="project" value="InterPro"/>
</dbReference>
<comment type="cofactor">
    <cofactor evidence="1 6">
        <name>Zn(2+)</name>
        <dbReference type="ChEBI" id="CHEBI:29105"/>
    </cofactor>
</comment>
<dbReference type="InterPro" id="IPR013149">
    <property type="entry name" value="ADH-like_C"/>
</dbReference>
<evidence type="ECO:0000313" key="9">
    <source>
        <dbReference type="Proteomes" id="UP000308652"/>
    </source>
</evidence>
<comment type="similarity">
    <text evidence="2 6">Belongs to the zinc-containing alcohol dehydrogenase family.</text>
</comment>
<dbReference type="PANTHER" id="PTHR43161">
    <property type="entry name" value="SORBITOL DEHYDROGENASE"/>
    <property type="match status" value="1"/>
</dbReference>
<sequence>MKAARYYGPGDIRVEVIEEPRPKEGQVKIKIAWNGICGSDLHAYLTTVVKFPTKTEANELTGETLPITLGHEFSGTIVDLGSGVDGKKWQIGQNVIVEPVISCLKTGSCGPCTAGSRNICPLANFIGIGGWGGGLAEFIATDVRYVHHLPDSVPLEVGACIEPLAVAYHAMKRSGFEKGKTALIVGGGPIGLFLLRILRSIDLESTIIVSEPATIRRSLALKHGASHVLDPVKTDRNVSEVVMGLTNGIGVDVAFDAAGVQASLDVALASIRPRGIFMNVAIWEDNPRINMNLILSREIVVTGVMGYDRVHEEVLGAVASGKISGLGELITSKISLEDVVEKGFLALLNEKDTQVKILVHP</sequence>
<evidence type="ECO:0000256" key="4">
    <source>
        <dbReference type="ARBA" id="ARBA00022833"/>
    </source>
</evidence>
<dbReference type="InterPro" id="IPR020843">
    <property type="entry name" value="ER"/>
</dbReference>
<evidence type="ECO:0000256" key="2">
    <source>
        <dbReference type="ARBA" id="ARBA00008072"/>
    </source>
</evidence>
<reference evidence="8 9" key="1">
    <citation type="journal article" date="2019" name="Nat. Ecol. Evol.">
        <title>Megaphylogeny resolves global patterns of mushroom evolution.</title>
        <authorList>
            <person name="Varga T."/>
            <person name="Krizsan K."/>
            <person name="Foldi C."/>
            <person name="Dima B."/>
            <person name="Sanchez-Garcia M."/>
            <person name="Sanchez-Ramirez S."/>
            <person name="Szollosi G.J."/>
            <person name="Szarkandi J.G."/>
            <person name="Papp V."/>
            <person name="Albert L."/>
            <person name="Andreopoulos W."/>
            <person name="Angelini C."/>
            <person name="Antonin V."/>
            <person name="Barry K.W."/>
            <person name="Bougher N.L."/>
            <person name="Buchanan P."/>
            <person name="Buyck B."/>
            <person name="Bense V."/>
            <person name="Catcheside P."/>
            <person name="Chovatia M."/>
            <person name="Cooper J."/>
            <person name="Damon W."/>
            <person name="Desjardin D."/>
            <person name="Finy P."/>
            <person name="Geml J."/>
            <person name="Haridas S."/>
            <person name="Hughes K."/>
            <person name="Justo A."/>
            <person name="Karasinski D."/>
            <person name="Kautmanova I."/>
            <person name="Kiss B."/>
            <person name="Kocsube S."/>
            <person name="Kotiranta H."/>
            <person name="LaButti K.M."/>
            <person name="Lechner B.E."/>
            <person name="Liimatainen K."/>
            <person name="Lipzen A."/>
            <person name="Lukacs Z."/>
            <person name="Mihaltcheva S."/>
            <person name="Morgado L.N."/>
            <person name="Niskanen T."/>
            <person name="Noordeloos M.E."/>
            <person name="Ohm R.A."/>
            <person name="Ortiz-Santana B."/>
            <person name="Ovrebo C."/>
            <person name="Racz N."/>
            <person name="Riley R."/>
            <person name="Savchenko A."/>
            <person name="Shiryaev A."/>
            <person name="Soop K."/>
            <person name="Spirin V."/>
            <person name="Szebenyi C."/>
            <person name="Tomsovsky M."/>
            <person name="Tulloss R.E."/>
            <person name="Uehling J."/>
            <person name="Grigoriev I.V."/>
            <person name="Vagvolgyi C."/>
            <person name="Papp T."/>
            <person name="Martin F.M."/>
            <person name="Miettinen O."/>
            <person name="Hibbett D.S."/>
            <person name="Nagy L.G."/>
        </authorList>
    </citation>
    <scope>NUCLEOTIDE SEQUENCE [LARGE SCALE GENOMIC DNA]</scope>
    <source>
        <strain evidence="8 9">CBS 166.37</strain>
    </source>
</reference>
<dbReference type="SUPFAM" id="SSF51735">
    <property type="entry name" value="NAD(P)-binding Rossmann-fold domains"/>
    <property type="match status" value="1"/>
</dbReference>
<dbReference type="GO" id="GO:0005737">
    <property type="term" value="C:cytoplasm"/>
    <property type="evidence" value="ECO:0007669"/>
    <property type="project" value="TreeGrafter"/>
</dbReference>
<dbReference type="PROSITE" id="PS00059">
    <property type="entry name" value="ADH_ZINC"/>
    <property type="match status" value="1"/>
</dbReference>
<dbReference type="Gene3D" id="3.90.180.10">
    <property type="entry name" value="Medium-chain alcohol dehydrogenases, catalytic domain"/>
    <property type="match status" value="1"/>
</dbReference>
<dbReference type="Pfam" id="PF08240">
    <property type="entry name" value="ADH_N"/>
    <property type="match status" value="1"/>
</dbReference>
<keyword evidence="3 6" id="KW-0479">Metal-binding</keyword>
<keyword evidence="5" id="KW-0560">Oxidoreductase</keyword>
<evidence type="ECO:0000256" key="1">
    <source>
        <dbReference type="ARBA" id="ARBA00001947"/>
    </source>
</evidence>
<evidence type="ECO:0000259" key="7">
    <source>
        <dbReference type="SMART" id="SM00829"/>
    </source>
</evidence>
<dbReference type="GO" id="GO:0000721">
    <property type="term" value="F:(R,R)-butanediol dehydrogenase activity"/>
    <property type="evidence" value="ECO:0007669"/>
    <property type="project" value="TreeGrafter"/>
</dbReference>
<dbReference type="InterPro" id="IPR002328">
    <property type="entry name" value="ADH_Zn_CS"/>
</dbReference>
<organism evidence="8 9">
    <name type="scientific">Crucibulum laeve</name>
    <dbReference type="NCBI Taxonomy" id="68775"/>
    <lineage>
        <taxon>Eukaryota</taxon>
        <taxon>Fungi</taxon>
        <taxon>Dikarya</taxon>
        <taxon>Basidiomycota</taxon>
        <taxon>Agaricomycotina</taxon>
        <taxon>Agaricomycetes</taxon>
        <taxon>Agaricomycetidae</taxon>
        <taxon>Agaricales</taxon>
        <taxon>Agaricineae</taxon>
        <taxon>Nidulariaceae</taxon>
        <taxon>Crucibulum</taxon>
    </lineage>
</organism>
<dbReference type="AlphaFoldDB" id="A0A5C3LG72"/>
<protein>
    <submittedName>
        <fullName evidence="8">Alcohol dehydrogenase GroES domain protein</fullName>
    </submittedName>
</protein>
<dbReference type="InterPro" id="IPR013154">
    <property type="entry name" value="ADH-like_N"/>
</dbReference>
<feature type="domain" description="Enoyl reductase (ER)" evidence="7">
    <location>
        <begin position="8"/>
        <end position="359"/>
    </location>
</feature>
<dbReference type="GO" id="GO:0034079">
    <property type="term" value="P:butanediol biosynthetic process"/>
    <property type="evidence" value="ECO:0007669"/>
    <property type="project" value="TreeGrafter"/>
</dbReference>
<dbReference type="STRING" id="68775.A0A5C3LG72"/>
<dbReference type="InterPro" id="IPR036291">
    <property type="entry name" value="NAD(P)-bd_dom_sf"/>
</dbReference>
<keyword evidence="4 6" id="KW-0862">Zinc</keyword>
<evidence type="ECO:0000256" key="5">
    <source>
        <dbReference type="ARBA" id="ARBA00023002"/>
    </source>
</evidence>
<dbReference type="Pfam" id="PF00107">
    <property type="entry name" value="ADH_zinc_N"/>
    <property type="match status" value="1"/>
</dbReference>